<accession>W9QRK6</accession>
<protein>
    <submittedName>
        <fullName evidence="3">Uncharacterized protein</fullName>
    </submittedName>
</protein>
<evidence type="ECO:0000313" key="4">
    <source>
        <dbReference type="Proteomes" id="UP000030645"/>
    </source>
</evidence>
<evidence type="ECO:0000313" key="3">
    <source>
        <dbReference type="EMBL" id="EXB51996.1"/>
    </source>
</evidence>
<keyword evidence="4" id="KW-1185">Reference proteome</keyword>
<dbReference type="PANTHER" id="PTHR38378:SF3">
    <property type="entry name" value="MYOSIN HEAVY CHAIN-LIKE PROTEIN"/>
    <property type="match status" value="1"/>
</dbReference>
<dbReference type="eggNOG" id="ENOG502QW85">
    <property type="taxonomic scope" value="Eukaryota"/>
</dbReference>
<gene>
    <name evidence="3" type="ORF">L484_019774</name>
</gene>
<name>W9QRK6_9ROSA</name>
<dbReference type="PANTHER" id="PTHR38378">
    <property type="entry name" value="MYOSIN HEAVY CHAIN-LIKE PROTEIN"/>
    <property type="match status" value="1"/>
</dbReference>
<organism evidence="3 4">
    <name type="scientific">Morus notabilis</name>
    <dbReference type="NCBI Taxonomy" id="981085"/>
    <lineage>
        <taxon>Eukaryota</taxon>
        <taxon>Viridiplantae</taxon>
        <taxon>Streptophyta</taxon>
        <taxon>Embryophyta</taxon>
        <taxon>Tracheophyta</taxon>
        <taxon>Spermatophyta</taxon>
        <taxon>Magnoliopsida</taxon>
        <taxon>eudicotyledons</taxon>
        <taxon>Gunneridae</taxon>
        <taxon>Pentapetalae</taxon>
        <taxon>rosids</taxon>
        <taxon>fabids</taxon>
        <taxon>Rosales</taxon>
        <taxon>Moraceae</taxon>
        <taxon>Moreae</taxon>
        <taxon>Morus</taxon>
    </lineage>
</organism>
<dbReference type="Proteomes" id="UP000030645">
    <property type="component" value="Unassembled WGS sequence"/>
</dbReference>
<proteinExistence type="predicted"/>
<feature type="region of interest" description="Disordered" evidence="2">
    <location>
        <begin position="111"/>
        <end position="135"/>
    </location>
</feature>
<dbReference type="AlphaFoldDB" id="W9QRK6"/>
<evidence type="ECO:0000256" key="2">
    <source>
        <dbReference type="SAM" id="MobiDB-lite"/>
    </source>
</evidence>
<evidence type="ECO:0000256" key="1">
    <source>
        <dbReference type="SAM" id="Coils"/>
    </source>
</evidence>
<feature type="compositionally biased region" description="Basic and acidic residues" evidence="2">
    <location>
        <begin position="116"/>
        <end position="128"/>
    </location>
</feature>
<sequence length="135" mass="15233">MLLGKVKACAAEHKEKKETGVGNSALQERNKALSEQLLKSLDGYRSLKRKLKDSQEENVKANKILEEMEVELRAGLGRINRLKESMDNVNFNEAISDLEHLFHSFNLNISKHRQKKSESPKSKSETKVSKASVLA</sequence>
<reference evidence="4" key="1">
    <citation type="submission" date="2013-01" db="EMBL/GenBank/DDBJ databases">
        <title>Draft Genome Sequence of a Mulberry Tree, Morus notabilis C.K. Schneid.</title>
        <authorList>
            <person name="He N."/>
            <person name="Zhao S."/>
        </authorList>
    </citation>
    <scope>NUCLEOTIDE SEQUENCE</scope>
</reference>
<feature type="coiled-coil region" evidence="1">
    <location>
        <begin position="44"/>
        <end position="85"/>
    </location>
</feature>
<dbReference type="EMBL" id="KE344058">
    <property type="protein sequence ID" value="EXB51996.1"/>
    <property type="molecule type" value="Genomic_DNA"/>
</dbReference>
<keyword evidence="1" id="KW-0175">Coiled coil</keyword>